<dbReference type="InterPro" id="IPR006156">
    <property type="entry name" value="Dihydroneopterin_aldolase"/>
</dbReference>
<evidence type="ECO:0000256" key="3">
    <source>
        <dbReference type="ARBA" id="ARBA00005708"/>
    </source>
</evidence>
<sequence>MGTTTQEVALRDMRFFSPIGFYEEEQLLGNEFFVDLIVSFPFTMVDKEDLGHTLNYEELFALLTAVMRTKRKLLESAAAEILEGVCSRFPFVEQVRVVVRKTTPPFGWDTLNSEVTLCYKK</sequence>
<comment type="function">
    <text evidence="6">Catalyzes the conversion of 7,8-dihydroneopterin to 6-hydroxymethyl-7,8-dihydropterin.</text>
</comment>
<dbReference type="RefSeq" id="WP_085472638.1">
    <property type="nucleotide sequence ID" value="NZ_CP038029.1"/>
</dbReference>
<comment type="pathway">
    <text evidence="2 6">Cofactor biosynthesis; tetrahydrofolate biosynthesis; 2-amino-4-hydroxy-6-hydroxymethyl-7,8-dihydropteridine diphosphate from 7,8-dihydroneopterin triphosphate: step 3/4.</text>
</comment>
<evidence type="ECO:0000256" key="6">
    <source>
        <dbReference type="RuleBase" id="RU362079"/>
    </source>
</evidence>
<dbReference type="PANTHER" id="PTHR42844">
    <property type="entry name" value="DIHYDRONEOPTERIN ALDOLASE 1-RELATED"/>
    <property type="match status" value="1"/>
</dbReference>
<keyword evidence="8" id="KW-1185">Reference proteome</keyword>
<dbReference type="STRING" id="561061.SAMN05660862_1878"/>
<dbReference type="OrthoDB" id="9803748at2"/>
<dbReference type="SUPFAM" id="SSF55620">
    <property type="entry name" value="Tetrahydrobiopterin biosynthesis enzymes-like"/>
    <property type="match status" value="1"/>
</dbReference>
<evidence type="ECO:0000256" key="5">
    <source>
        <dbReference type="ARBA" id="ARBA00023239"/>
    </source>
</evidence>
<keyword evidence="5 6" id="KW-0456">Lyase</keyword>
<dbReference type="GO" id="GO:0004150">
    <property type="term" value="F:dihydroneopterin aldolase activity"/>
    <property type="evidence" value="ECO:0007669"/>
    <property type="project" value="UniProtKB-UniRule"/>
</dbReference>
<keyword evidence="4 6" id="KW-0289">Folate biosynthesis</keyword>
<gene>
    <name evidence="7" type="ORF">SAMN05660862_1878</name>
</gene>
<dbReference type="EC" id="4.1.2.25" evidence="6"/>
<comment type="catalytic activity">
    <reaction evidence="1 6">
        <text>7,8-dihydroneopterin = 6-hydroxymethyl-7,8-dihydropterin + glycolaldehyde</text>
        <dbReference type="Rhea" id="RHEA:10540"/>
        <dbReference type="ChEBI" id="CHEBI:17001"/>
        <dbReference type="ChEBI" id="CHEBI:17071"/>
        <dbReference type="ChEBI" id="CHEBI:44841"/>
        <dbReference type="EC" id="4.1.2.25"/>
    </reaction>
</comment>
<dbReference type="PANTHER" id="PTHR42844:SF1">
    <property type="entry name" value="DIHYDRONEOPTERIN ALDOLASE 1-RELATED"/>
    <property type="match status" value="1"/>
</dbReference>
<dbReference type="NCBIfam" id="TIGR00525">
    <property type="entry name" value="folB"/>
    <property type="match status" value="1"/>
</dbReference>
<dbReference type="InterPro" id="IPR043133">
    <property type="entry name" value="GTP-CH-I_C/QueF"/>
</dbReference>
<dbReference type="Proteomes" id="UP000192980">
    <property type="component" value="Unassembled WGS sequence"/>
</dbReference>
<evidence type="ECO:0000256" key="2">
    <source>
        <dbReference type="ARBA" id="ARBA00005013"/>
    </source>
</evidence>
<protein>
    <recommendedName>
        <fullName evidence="6">7,8-dihydroneopterin aldolase</fullName>
        <ecNumber evidence="6">4.1.2.25</ecNumber>
    </recommendedName>
</protein>
<proteinExistence type="inferred from homology"/>
<evidence type="ECO:0000313" key="7">
    <source>
        <dbReference type="EMBL" id="SMG29096.1"/>
    </source>
</evidence>
<dbReference type="NCBIfam" id="TIGR00526">
    <property type="entry name" value="folB_dom"/>
    <property type="match status" value="1"/>
</dbReference>
<dbReference type="SMART" id="SM00905">
    <property type="entry name" value="FolB"/>
    <property type="match status" value="1"/>
</dbReference>
<comment type="similarity">
    <text evidence="3 6">Belongs to the DHNA family.</text>
</comment>
<dbReference type="InterPro" id="IPR006157">
    <property type="entry name" value="FolB_dom"/>
</dbReference>
<dbReference type="GO" id="GO:0046654">
    <property type="term" value="P:tetrahydrofolate biosynthetic process"/>
    <property type="evidence" value="ECO:0007669"/>
    <property type="project" value="UniProtKB-UniRule"/>
</dbReference>
<dbReference type="UniPathway" id="UPA00077">
    <property type="reaction ID" value="UER00154"/>
</dbReference>
<evidence type="ECO:0000313" key="8">
    <source>
        <dbReference type="Proteomes" id="UP000192980"/>
    </source>
</evidence>
<evidence type="ECO:0000256" key="1">
    <source>
        <dbReference type="ARBA" id="ARBA00001353"/>
    </source>
</evidence>
<dbReference type="AlphaFoldDB" id="A0A1X7JMJ8"/>
<dbReference type="GO" id="GO:0005737">
    <property type="term" value="C:cytoplasm"/>
    <property type="evidence" value="ECO:0007669"/>
    <property type="project" value="TreeGrafter"/>
</dbReference>
<reference evidence="7 8" key="1">
    <citation type="submission" date="2017-04" db="EMBL/GenBank/DDBJ databases">
        <authorList>
            <person name="Afonso C.L."/>
            <person name="Miller P.J."/>
            <person name="Scott M.A."/>
            <person name="Spackman E."/>
            <person name="Goraichik I."/>
            <person name="Dimitrov K.M."/>
            <person name="Suarez D.L."/>
            <person name="Swayne D.E."/>
        </authorList>
    </citation>
    <scope>NUCLEOTIDE SEQUENCE [LARGE SCALE GENOMIC DNA]</scope>
    <source>
        <strain evidence="7 8">DSM 22418</strain>
    </source>
</reference>
<dbReference type="Pfam" id="PF02152">
    <property type="entry name" value="FolB"/>
    <property type="match status" value="1"/>
</dbReference>
<evidence type="ECO:0000256" key="4">
    <source>
        <dbReference type="ARBA" id="ARBA00022909"/>
    </source>
</evidence>
<dbReference type="EMBL" id="FXAU01000003">
    <property type="protein sequence ID" value="SMG29096.1"/>
    <property type="molecule type" value="Genomic_DNA"/>
</dbReference>
<organism evidence="7 8">
    <name type="scientific">Sphingobacterium psychroaquaticum</name>
    <dbReference type="NCBI Taxonomy" id="561061"/>
    <lineage>
        <taxon>Bacteria</taxon>
        <taxon>Pseudomonadati</taxon>
        <taxon>Bacteroidota</taxon>
        <taxon>Sphingobacteriia</taxon>
        <taxon>Sphingobacteriales</taxon>
        <taxon>Sphingobacteriaceae</taxon>
        <taxon>Sphingobacterium</taxon>
    </lineage>
</organism>
<accession>A0A1X7JMJ8</accession>
<dbReference type="Gene3D" id="3.30.1130.10">
    <property type="match status" value="1"/>
</dbReference>
<name>A0A1X7JMJ8_9SPHI</name>
<dbReference type="GO" id="GO:0046656">
    <property type="term" value="P:folic acid biosynthetic process"/>
    <property type="evidence" value="ECO:0007669"/>
    <property type="project" value="UniProtKB-UniRule"/>
</dbReference>